<dbReference type="Gene3D" id="1.25.40.10">
    <property type="entry name" value="Tetratricopeptide repeat domain"/>
    <property type="match status" value="1"/>
</dbReference>
<protein>
    <recommendedName>
        <fullName evidence="2">Transmembrane protein</fullName>
    </recommendedName>
</protein>
<reference evidence="1" key="1">
    <citation type="journal article" date="2017" name="Appl. Environ. Microbiol.">
        <title>Molecular characterization of an Endozoicomonas-like organism causing infection in king scallop Pecten maximus L.</title>
        <authorList>
            <person name="Cano I."/>
            <person name="van Aerle R."/>
            <person name="Ross S."/>
            <person name="Verner-Jeffreys D.W."/>
            <person name="Paley R.K."/>
            <person name="Rimmer G."/>
            <person name="Ryder D."/>
            <person name="Hooper P."/>
            <person name="Stone D."/>
            <person name="Feist S.W."/>
        </authorList>
    </citation>
    <scope>NUCLEOTIDE SEQUENCE</scope>
</reference>
<dbReference type="InterPro" id="IPR011990">
    <property type="entry name" value="TPR-like_helical_dom_sf"/>
</dbReference>
<gene>
    <name evidence="1" type="ORF">CI610_01777</name>
</gene>
<sequence>MASWQSVLNFWFGNNRSIQNPLSFWWQKQPEVDALISRRFQPVVEALAEGLLPQWEAQSESRLAAIICLDQFPRHIYRGTKHAFAYDLKALQLVREGLKKKAENYLLPLEKTFFIMPLMHDETMNSQNACVALYQQFLADPQVMGDESGVLQNCIKGGLDYAIRHRDIIDRFGRFPHRNAELGRPSTPEELVFLKQPGSSF</sequence>
<evidence type="ECO:0000313" key="1">
    <source>
        <dbReference type="EMBL" id="PJE79264.1"/>
    </source>
</evidence>
<proteinExistence type="predicted"/>
<dbReference type="InterPro" id="IPR010323">
    <property type="entry name" value="DUF924"/>
</dbReference>
<name>A0A2H9T7T5_9ZZZZ</name>
<organism evidence="1">
    <name type="scientific">invertebrate metagenome</name>
    <dbReference type="NCBI Taxonomy" id="1711999"/>
    <lineage>
        <taxon>unclassified sequences</taxon>
        <taxon>metagenomes</taxon>
        <taxon>organismal metagenomes</taxon>
    </lineage>
</organism>
<dbReference type="SUPFAM" id="SSF48452">
    <property type="entry name" value="TPR-like"/>
    <property type="match status" value="1"/>
</dbReference>
<evidence type="ECO:0008006" key="2">
    <source>
        <dbReference type="Google" id="ProtNLM"/>
    </source>
</evidence>
<comment type="caution">
    <text evidence="1">The sequence shown here is derived from an EMBL/GenBank/DDBJ whole genome shotgun (WGS) entry which is preliminary data.</text>
</comment>
<dbReference type="EMBL" id="NSIT01000082">
    <property type="protein sequence ID" value="PJE79264.1"/>
    <property type="molecule type" value="Genomic_DNA"/>
</dbReference>
<dbReference type="AlphaFoldDB" id="A0A2H9T7T5"/>
<dbReference type="Gene3D" id="1.20.58.320">
    <property type="entry name" value="TPR-like"/>
    <property type="match status" value="1"/>
</dbReference>
<dbReference type="Pfam" id="PF06041">
    <property type="entry name" value="DUF924"/>
    <property type="match status" value="1"/>
</dbReference>
<accession>A0A2H9T7T5</accession>